<dbReference type="InterPro" id="IPR051544">
    <property type="entry name" value="TPS_OM_transporter"/>
</dbReference>
<evidence type="ECO:0000259" key="4">
    <source>
        <dbReference type="Pfam" id="PF03865"/>
    </source>
</evidence>
<dbReference type="Pfam" id="PF08479">
    <property type="entry name" value="POTRA_2"/>
    <property type="match status" value="1"/>
</dbReference>
<dbReference type="Gene3D" id="2.40.160.50">
    <property type="entry name" value="membrane protein fhac: a member of the omp85/tpsb transporter family"/>
    <property type="match status" value="1"/>
</dbReference>
<protein>
    <submittedName>
        <fullName evidence="6">Hemolysin activation/secretion protein</fullName>
    </submittedName>
</protein>
<evidence type="ECO:0000313" key="7">
    <source>
        <dbReference type="Proteomes" id="UP000035352"/>
    </source>
</evidence>
<keyword evidence="1" id="KW-1134">Transmembrane beta strand</keyword>
<sequence length="511" mass="55156">MSAPPEAVFPIKGFAINGENPLGSGETSEILAPFLRADATLEVLQRATAALEKALQDRGYSLYRVVLPPQALSDTITLNVVRFALGKVQLQGNGPHFDDANVRRALPSLKEGTSPNLLKLARETAVANENPSRQLVVSLKQAPDDESLHATVRVTEQRPWSAGVAWNNAGTRETGRDRLSVAASYNNLFNRDHVLGAAYTTSVDQPSHVKQVGLTYRAPFYDWGGVAFASVTDSDVVGTFGLTAAGTDYGTFESTAAGRTYKLGYSQYLVPKGGYRAYITFAFEDKLYRAAEVDGQAVQDDRRSRPVSLAFIGRREAERQVWAYHLEFALNVGSGGGNSLSAYRTENSDIDTIHWKAVRGGASIARELAGGWQLQARGAAQWSPDLLIAGEAFGLGGVGSIRGVPDRVLYGDSGLSFNLEAYTPEWVQGLRGSAFVDAGLVRSDVADRPERRQKDRLASVGVGLRYAHPSGANLSADYGYVVTGSRADRTENPSVPDKGDDKFHVSVSYAF</sequence>
<reference evidence="6 7" key="1">
    <citation type="submission" date="2015-05" db="EMBL/GenBank/DDBJ databases">
        <authorList>
            <person name="Tang B."/>
            <person name="Yu Y."/>
        </authorList>
    </citation>
    <scope>NUCLEOTIDE SEQUENCE [LARGE SCALE GENOMIC DNA]</scope>
    <source>
        <strain evidence="6 7">DSM 7029</strain>
    </source>
</reference>
<dbReference type="AlphaFoldDB" id="A0A0G3BF29"/>
<dbReference type="PANTHER" id="PTHR34597">
    <property type="entry name" value="SLR1661 PROTEIN"/>
    <property type="match status" value="1"/>
</dbReference>
<feature type="domain" description="Polypeptide-transport-associated ShlB-type" evidence="5">
    <location>
        <begin position="9"/>
        <end position="81"/>
    </location>
</feature>
<proteinExistence type="predicted"/>
<evidence type="ECO:0000256" key="3">
    <source>
        <dbReference type="ARBA" id="ARBA00023237"/>
    </source>
</evidence>
<feature type="domain" description="Haemolysin activator HlyB C-terminal" evidence="4">
    <location>
        <begin position="152"/>
        <end position="465"/>
    </location>
</feature>
<evidence type="ECO:0000256" key="2">
    <source>
        <dbReference type="ARBA" id="ARBA00022692"/>
    </source>
</evidence>
<evidence type="ECO:0000313" key="6">
    <source>
        <dbReference type="EMBL" id="AKJ27902.1"/>
    </source>
</evidence>
<keyword evidence="1" id="KW-0472">Membrane</keyword>
<dbReference type="EMBL" id="CP011371">
    <property type="protein sequence ID" value="AKJ27902.1"/>
    <property type="molecule type" value="Genomic_DNA"/>
</dbReference>
<dbReference type="GO" id="GO:0008320">
    <property type="term" value="F:protein transmembrane transporter activity"/>
    <property type="evidence" value="ECO:0007669"/>
    <property type="project" value="TreeGrafter"/>
</dbReference>
<dbReference type="InterPro" id="IPR013686">
    <property type="entry name" value="Polypept-transport_assoc_ShlB"/>
</dbReference>
<dbReference type="InterPro" id="IPR005565">
    <property type="entry name" value="Hemolysn_activator_HlyB_C"/>
</dbReference>
<keyword evidence="7" id="KW-1185">Reference proteome</keyword>
<keyword evidence="3" id="KW-0998">Cell outer membrane</keyword>
<accession>A0A0G3BF29</accession>
<dbReference type="Proteomes" id="UP000035352">
    <property type="component" value="Chromosome"/>
</dbReference>
<gene>
    <name evidence="6" type="ORF">AAW51_1211</name>
</gene>
<keyword evidence="2" id="KW-0812">Transmembrane</keyword>
<organism evidence="6 7">
    <name type="scientific">Caldimonas brevitalea</name>
    <dbReference type="NCBI Taxonomy" id="413882"/>
    <lineage>
        <taxon>Bacteria</taxon>
        <taxon>Pseudomonadati</taxon>
        <taxon>Pseudomonadota</taxon>
        <taxon>Betaproteobacteria</taxon>
        <taxon>Burkholderiales</taxon>
        <taxon>Sphaerotilaceae</taxon>
        <taxon>Caldimonas</taxon>
    </lineage>
</organism>
<dbReference type="KEGG" id="pbh:AAW51_1211"/>
<evidence type="ECO:0000259" key="5">
    <source>
        <dbReference type="Pfam" id="PF08479"/>
    </source>
</evidence>
<dbReference type="Pfam" id="PF03865">
    <property type="entry name" value="ShlB"/>
    <property type="match status" value="1"/>
</dbReference>
<dbReference type="Gene3D" id="3.10.20.310">
    <property type="entry name" value="membrane protein fhac"/>
    <property type="match status" value="1"/>
</dbReference>
<name>A0A0G3BF29_9BURK</name>
<dbReference type="GO" id="GO:0098046">
    <property type="term" value="C:type V protein secretion system complex"/>
    <property type="evidence" value="ECO:0007669"/>
    <property type="project" value="TreeGrafter"/>
</dbReference>
<dbReference type="STRING" id="413882.AAW51_1211"/>
<dbReference type="GO" id="GO:0046819">
    <property type="term" value="P:protein secretion by the type V secretion system"/>
    <property type="evidence" value="ECO:0007669"/>
    <property type="project" value="TreeGrafter"/>
</dbReference>
<evidence type="ECO:0000256" key="1">
    <source>
        <dbReference type="ARBA" id="ARBA00022452"/>
    </source>
</evidence>
<dbReference type="PANTHER" id="PTHR34597:SF6">
    <property type="entry name" value="BLR6126 PROTEIN"/>
    <property type="match status" value="1"/>
</dbReference>